<evidence type="ECO:0000256" key="5">
    <source>
        <dbReference type="ARBA" id="ARBA00022763"/>
    </source>
</evidence>
<comment type="cofactor">
    <cofactor evidence="1">
        <name>Mn(2+)</name>
        <dbReference type="ChEBI" id="CHEBI:29035"/>
    </cofactor>
</comment>
<dbReference type="InterPro" id="IPR036691">
    <property type="entry name" value="Endo/exonu/phosph_ase_sf"/>
</dbReference>
<comment type="cofactor">
    <cofactor evidence="2">
        <name>Mg(2+)</name>
        <dbReference type="ChEBI" id="CHEBI:18420"/>
    </cofactor>
</comment>
<dbReference type="InterPro" id="IPR051547">
    <property type="entry name" value="TDP2-like"/>
</dbReference>
<evidence type="ECO:0000256" key="4">
    <source>
        <dbReference type="ARBA" id="ARBA00022723"/>
    </source>
</evidence>
<keyword evidence="7" id="KW-0460">Magnesium</keyword>
<comment type="caution">
    <text evidence="10">The sequence shown here is derived from an EMBL/GenBank/DDBJ whole genome shotgun (WGS) entry which is preliminary data.</text>
</comment>
<protein>
    <submittedName>
        <fullName evidence="10">Endonuclease/exonuclease/phosphatase family protein</fullName>
    </submittedName>
</protein>
<feature type="domain" description="Endonuclease/exonuclease/phosphatase" evidence="9">
    <location>
        <begin position="6"/>
        <end position="227"/>
    </location>
</feature>
<proteinExistence type="predicted"/>
<reference evidence="10 11" key="1">
    <citation type="journal article" date="2021" name="Int. J. Syst. Evol. Microbiol.">
        <title>Steroidobacter gossypii sp. nov., isolated from soil of cotton cropping field.</title>
        <authorList>
            <person name="Huang R."/>
            <person name="Yang S."/>
            <person name="Zhen C."/>
            <person name="Liu W."/>
        </authorList>
    </citation>
    <scope>NUCLEOTIDE SEQUENCE [LARGE SCALE GENOMIC DNA]</scope>
    <source>
        <strain evidence="10 11">S1-65</strain>
    </source>
</reference>
<keyword evidence="5" id="KW-0227">DNA damage</keyword>
<sequence>MAIKLLTLNIEADRHLARVGHMLTEHRPDIVCLQEVLEPDCERLAASGGYEVKYAVSGRVDMPGSECHWGVAVLSRLPVTRQIVSHYSEDASIRLLHKPNDARRVLLVTELEHQGQPYRIATTHFTWTPDGMINDEQKADFIRLQRVLAGYPDYVLCGDFNAPRGAEMFGKFLAELNLIDHLPANVTSTLDPQWHRLGNIELVVDTIFSTAHYQAIQTRVLEGISDHKGIMALIERRGSR</sequence>
<evidence type="ECO:0000256" key="8">
    <source>
        <dbReference type="ARBA" id="ARBA00023204"/>
    </source>
</evidence>
<evidence type="ECO:0000313" key="11">
    <source>
        <dbReference type="Proteomes" id="UP000661077"/>
    </source>
</evidence>
<dbReference type="GO" id="GO:0004519">
    <property type="term" value="F:endonuclease activity"/>
    <property type="evidence" value="ECO:0007669"/>
    <property type="project" value="UniProtKB-KW"/>
</dbReference>
<dbReference type="PANTHER" id="PTHR15822">
    <property type="entry name" value="TRAF AND TNF RECEPTOR-ASSOCIATED PROTEIN"/>
    <property type="match status" value="1"/>
</dbReference>
<dbReference type="SUPFAM" id="SSF56219">
    <property type="entry name" value="DNase I-like"/>
    <property type="match status" value="1"/>
</dbReference>
<keyword evidence="3" id="KW-0540">Nuclease</keyword>
<evidence type="ECO:0000256" key="6">
    <source>
        <dbReference type="ARBA" id="ARBA00022801"/>
    </source>
</evidence>
<evidence type="ECO:0000256" key="1">
    <source>
        <dbReference type="ARBA" id="ARBA00001936"/>
    </source>
</evidence>
<gene>
    <name evidence="10" type="ORF">JM946_18940</name>
</gene>
<evidence type="ECO:0000256" key="2">
    <source>
        <dbReference type="ARBA" id="ARBA00001946"/>
    </source>
</evidence>
<keyword evidence="4" id="KW-0479">Metal-binding</keyword>
<organism evidence="10 11">
    <name type="scientific">Steroidobacter gossypii</name>
    <dbReference type="NCBI Taxonomy" id="2805490"/>
    <lineage>
        <taxon>Bacteria</taxon>
        <taxon>Pseudomonadati</taxon>
        <taxon>Pseudomonadota</taxon>
        <taxon>Gammaproteobacteria</taxon>
        <taxon>Steroidobacterales</taxon>
        <taxon>Steroidobacteraceae</taxon>
        <taxon>Steroidobacter</taxon>
    </lineage>
</organism>
<name>A0ABS1X0Q3_9GAMM</name>
<dbReference type="Proteomes" id="UP000661077">
    <property type="component" value="Unassembled WGS sequence"/>
</dbReference>
<dbReference type="Gene3D" id="3.60.10.10">
    <property type="entry name" value="Endonuclease/exonuclease/phosphatase"/>
    <property type="match status" value="1"/>
</dbReference>
<evidence type="ECO:0000256" key="7">
    <source>
        <dbReference type="ARBA" id="ARBA00022842"/>
    </source>
</evidence>
<evidence type="ECO:0000256" key="3">
    <source>
        <dbReference type="ARBA" id="ARBA00022722"/>
    </source>
</evidence>
<keyword evidence="10" id="KW-0255">Endonuclease</keyword>
<keyword evidence="11" id="KW-1185">Reference proteome</keyword>
<keyword evidence="6" id="KW-0378">Hydrolase</keyword>
<accession>A0ABS1X0Q3</accession>
<dbReference type="InterPro" id="IPR005135">
    <property type="entry name" value="Endo/exonuclease/phosphatase"/>
</dbReference>
<evidence type="ECO:0000259" key="9">
    <source>
        <dbReference type="Pfam" id="PF03372"/>
    </source>
</evidence>
<evidence type="ECO:0000313" key="10">
    <source>
        <dbReference type="EMBL" id="MBM0106815.1"/>
    </source>
</evidence>
<keyword evidence="8" id="KW-0234">DNA repair</keyword>
<dbReference type="PANTHER" id="PTHR15822:SF4">
    <property type="entry name" value="TYROSYL-DNA PHOSPHODIESTERASE 2"/>
    <property type="match status" value="1"/>
</dbReference>
<dbReference type="EMBL" id="JAEVLS010000004">
    <property type="protein sequence ID" value="MBM0106815.1"/>
    <property type="molecule type" value="Genomic_DNA"/>
</dbReference>
<dbReference type="RefSeq" id="WP_203168930.1">
    <property type="nucleotide sequence ID" value="NZ_JAEVLS010000004.1"/>
</dbReference>
<dbReference type="Pfam" id="PF03372">
    <property type="entry name" value="Exo_endo_phos"/>
    <property type="match status" value="1"/>
</dbReference>